<proteinExistence type="predicted"/>
<dbReference type="Proteomes" id="UP001187192">
    <property type="component" value="Unassembled WGS sequence"/>
</dbReference>
<dbReference type="Pfam" id="PF06552">
    <property type="entry name" value="TOM20_plant"/>
    <property type="match status" value="1"/>
</dbReference>
<name>A0AA88D9T9_FICCA</name>
<dbReference type="AlphaFoldDB" id="A0AA88D9T9"/>
<comment type="caution">
    <text evidence="2">The sequence shown here is derived from an EMBL/GenBank/DDBJ whole genome shotgun (WGS) entry which is preliminary data.</text>
</comment>
<dbReference type="InterPro" id="IPR011990">
    <property type="entry name" value="TPR-like_helical_dom_sf"/>
</dbReference>
<reference evidence="2" key="1">
    <citation type="submission" date="2023-07" db="EMBL/GenBank/DDBJ databases">
        <title>draft genome sequence of fig (Ficus carica).</title>
        <authorList>
            <person name="Takahashi T."/>
            <person name="Nishimura K."/>
        </authorList>
    </citation>
    <scope>NUCLEOTIDE SEQUENCE</scope>
</reference>
<dbReference type="PANTHER" id="PTHR45005">
    <property type="match status" value="1"/>
</dbReference>
<keyword evidence="3" id="KW-1185">Reference proteome</keyword>
<evidence type="ECO:0008006" key="4">
    <source>
        <dbReference type="Google" id="ProtNLM"/>
    </source>
</evidence>
<dbReference type="PANTHER" id="PTHR45005:SF2">
    <property type="entry name" value="PROTEIN HLB1"/>
    <property type="match status" value="1"/>
</dbReference>
<gene>
    <name evidence="2" type="ORF">TIFTF001_003207</name>
</gene>
<dbReference type="EMBL" id="BTGU01000003">
    <property type="protein sequence ID" value="GMN31329.1"/>
    <property type="molecule type" value="Genomic_DNA"/>
</dbReference>
<organism evidence="2 3">
    <name type="scientific">Ficus carica</name>
    <name type="common">Common fig</name>
    <dbReference type="NCBI Taxonomy" id="3494"/>
    <lineage>
        <taxon>Eukaryota</taxon>
        <taxon>Viridiplantae</taxon>
        <taxon>Streptophyta</taxon>
        <taxon>Embryophyta</taxon>
        <taxon>Tracheophyta</taxon>
        <taxon>Spermatophyta</taxon>
        <taxon>Magnoliopsida</taxon>
        <taxon>eudicotyledons</taxon>
        <taxon>Gunneridae</taxon>
        <taxon>Pentapetalae</taxon>
        <taxon>rosids</taxon>
        <taxon>fabids</taxon>
        <taxon>Rosales</taxon>
        <taxon>Moraceae</taxon>
        <taxon>Ficeae</taxon>
        <taxon>Ficus</taxon>
    </lineage>
</organism>
<protein>
    <recommendedName>
        <fullName evidence="4">PH domain-containing protein</fullName>
    </recommendedName>
</protein>
<evidence type="ECO:0000256" key="1">
    <source>
        <dbReference type="SAM" id="MobiDB-lite"/>
    </source>
</evidence>
<feature type="region of interest" description="Disordered" evidence="1">
    <location>
        <begin position="1"/>
        <end position="101"/>
    </location>
</feature>
<dbReference type="SUPFAM" id="SSF48452">
    <property type="entry name" value="TPR-like"/>
    <property type="match status" value="1"/>
</dbReference>
<feature type="compositionally biased region" description="Basic and acidic residues" evidence="1">
    <location>
        <begin position="65"/>
        <end position="85"/>
    </location>
</feature>
<evidence type="ECO:0000313" key="3">
    <source>
        <dbReference type="Proteomes" id="UP001187192"/>
    </source>
</evidence>
<dbReference type="SUPFAM" id="SSF50729">
    <property type="entry name" value="PH domain-like"/>
    <property type="match status" value="1"/>
</dbReference>
<dbReference type="InterPro" id="IPR053277">
    <property type="entry name" value="Endomembrane_traffic_mod"/>
</dbReference>
<accession>A0AA88D9T9</accession>
<dbReference type="Gene3D" id="1.25.40.10">
    <property type="entry name" value="Tetratricopeptide repeat domain"/>
    <property type="match status" value="2"/>
</dbReference>
<evidence type="ECO:0000313" key="2">
    <source>
        <dbReference type="EMBL" id="GMN31329.1"/>
    </source>
</evidence>
<sequence>MSGKSDEPVPPNGVDEPEQRPIEEPVPESETEAEPKPEPQSEPNPDPLAEAVQKPEPEPEPAGVADREPDGPKESSIRSNDDARSSEVAYPELRKDQGSRTFTMRELLNGLKTDQGSDGAYDTPSPYRIRIDKFSRTDWWCYVQDSEFLKDEICLSTCSSELPLICISQESPQQQHTEQNNAAMELINSVTGVDEDGRSRQRVLTFAAKRYASAIERNPDDYDALYNWALVLQESADNVSPDSTSPSKDALLEEACKKYDEATHLCPTLHDAFYNWAIAISDRAKMRGRTKEAEELWKQATKNYEQAVQLNWNSPQALNNWGLALQELSAIVPAREKQTIVRTAISKFRSAIQLQFDFHRAIYNLGTVLYGLAEDTLRTGGSGSPKDVSPNELYSQSAIYIAAAHALKPNYSLPLPYLKVGYLTAPPAGKPVAPHNEWKRSQFVLNHEGLQQVSKGEQKQISPSLSGRLDTMKTDKRAIKVDVPDIVSVSACADLTLPPGAGLCIDTIHGTVFLVADSWESLDGWLDAIRIVYTIYARNKSDVLAGIITG</sequence>